<keyword evidence="1" id="KW-0472">Membrane</keyword>
<keyword evidence="1" id="KW-0812">Transmembrane</keyword>
<feature type="transmembrane region" description="Helical" evidence="1">
    <location>
        <begin position="120"/>
        <end position="139"/>
    </location>
</feature>
<dbReference type="EMBL" id="JACBZT010000001">
    <property type="protein sequence ID" value="NYJ05002.1"/>
    <property type="molecule type" value="Genomic_DNA"/>
</dbReference>
<name>A0A853CEJ7_9ACTN</name>
<dbReference type="Proteomes" id="UP000541969">
    <property type="component" value="Unassembled WGS sequence"/>
</dbReference>
<proteinExistence type="predicted"/>
<evidence type="ECO:0000256" key="1">
    <source>
        <dbReference type="SAM" id="Phobius"/>
    </source>
</evidence>
<reference evidence="2 3" key="1">
    <citation type="submission" date="2020-07" db="EMBL/GenBank/DDBJ databases">
        <title>Sequencing the genomes of 1000 actinobacteria strains.</title>
        <authorList>
            <person name="Klenk H.-P."/>
        </authorList>
    </citation>
    <scope>NUCLEOTIDE SEQUENCE [LARGE SCALE GENOMIC DNA]</scope>
    <source>
        <strain evidence="2 3">DSM 104001</strain>
    </source>
</reference>
<protein>
    <recommendedName>
        <fullName evidence="4">DUF4383 domain-containing protein</fullName>
    </recommendedName>
</protein>
<evidence type="ECO:0000313" key="3">
    <source>
        <dbReference type="Proteomes" id="UP000541969"/>
    </source>
</evidence>
<accession>A0A853CEJ7</accession>
<feature type="transmembrane region" description="Helical" evidence="1">
    <location>
        <begin position="21"/>
        <end position="42"/>
    </location>
</feature>
<gene>
    <name evidence="2" type="ORF">GGQ55_001280</name>
</gene>
<evidence type="ECO:0000313" key="2">
    <source>
        <dbReference type="EMBL" id="NYJ05002.1"/>
    </source>
</evidence>
<dbReference type="Pfam" id="PF14325">
    <property type="entry name" value="DUF4383"/>
    <property type="match status" value="1"/>
</dbReference>
<feature type="transmembrane region" description="Helical" evidence="1">
    <location>
        <begin position="54"/>
        <end position="76"/>
    </location>
</feature>
<dbReference type="RefSeq" id="WP_179715643.1">
    <property type="nucleotide sequence ID" value="NZ_JACBZT010000001.1"/>
</dbReference>
<evidence type="ECO:0008006" key="4">
    <source>
        <dbReference type="Google" id="ProtNLM"/>
    </source>
</evidence>
<organism evidence="2 3">
    <name type="scientific">Petropleomorpha daqingensis</name>
    <dbReference type="NCBI Taxonomy" id="2026353"/>
    <lineage>
        <taxon>Bacteria</taxon>
        <taxon>Bacillati</taxon>
        <taxon>Actinomycetota</taxon>
        <taxon>Actinomycetes</taxon>
        <taxon>Geodermatophilales</taxon>
        <taxon>Geodermatophilaceae</taxon>
        <taxon>Petropleomorpha</taxon>
    </lineage>
</organism>
<sequence length="149" mass="15452">MSAQSITARPGLRDWTPAQRFALVFGLVYLAVGVAGFAVTGFSDFAGMHHDKLLVFSVNPAHNVIHLAMGLAWLAAAPHHRPAKAVNLVLGVVLGLVTVLGAFDGMGILGMSGLADPDNFLHLATATLSLYFGSLAAGTPAEREPAAAH</sequence>
<comment type="caution">
    <text evidence="2">The sequence shown here is derived from an EMBL/GenBank/DDBJ whole genome shotgun (WGS) entry which is preliminary data.</text>
</comment>
<keyword evidence="1" id="KW-1133">Transmembrane helix</keyword>
<keyword evidence="3" id="KW-1185">Reference proteome</keyword>
<feature type="transmembrane region" description="Helical" evidence="1">
    <location>
        <begin position="88"/>
        <end position="114"/>
    </location>
</feature>
<dbReference type="AlphaFoldDB" id="A0A853CEJ7"/>